<dbReference type="InterPro" id="IPR002610">
    <property type="entry name" value="Peptidase_S54_rhomboid-like"/>
</dbReference>
<feature type="non-terminal residue" evidence="12">
    <location>
        <position position="1"/>
    </location>
</feature>
<reference evidence="12 13" key="1">
    <citation type="submission" date="2016-05" db="EMBL/GenBank/DDBJ databases">
        <title>Comparative genomics of biotechnologically important yeasts.</title>
        <authorList>
            <consortium name="DOE Joint Genome Institute"/>
            <person name="Riley R."/>
            <person name="Haridas S."/>
            <person name="Wolfe K.H."/>
            <person name="Lopes M.R."/>
            <person name="Hittinger C.T."/>
            <person name="Goker M."/>
            <person name="Salamov A."/>
            <person name="Wisecaver J."/>
            <person name="Long T.M."/>
            <person name="Aerts A.L."/>
            <person name="Barry K."/>
            <person name="Choi C."/>
            <person name="Clum A."/>
            <person name="Coughlan A.Y."/>
            <person name="Deshpande S."/>
            <person name="Douglass A.P."/>
            <person name="Hanson S.J."/>
            <person name="Klenk H.-P."/>
            <person name="LaButti K."/>
            <person name="Lapidus A."/>
            <person name="Lindquist E."/>
            <person name="Lipzen A."/>
            <person name="Meier-kolthoff J.P."/>
            <person name="Ohm R.A."/>
            <person name="Otillar R.P."/>
            <person name="Pangilinan J."/>
            <person name="Peng Y."/>
            <person name="Rokas A."/>
            <person name="Rosa C.A."/>
            <person name="Scheuner C."/>
            <person name="Sibirny A.A."/>
            <person name="Slot J.C."/>
            <person name="Stielow J.B."/>
            <person name="Sun H."/>
            <person name="Kurtzman C.P."/>
            <person name="Blackwell M."/>
            <person name="Grigoriev I.V."/>
            <person name="Jeffries T.W."/>
        </authorList>
    </citation>
    <scope>NUCLEOTIDE SEQUENCE [LARGE SCALE GENOMIC DNA]</scope>
    <source>
        <strain evidence="12 13">NRRL YB-4993</strain>
    </source>
</reference>
<evidence type="ECO:0000256" key="5">
    <source>
        <dbReference type="ARBA" id="ARBA00022692"/>
    </source>
</evidence>
<dbReference type="Gene3D" id="1.20.1540.10">
    <property type="entry name" value="Rhomboid-like"/>
    <property type="match status" value="1"/>
</dbReference>
<evidence type="ECO:0000259" key="11">
    <source>
        <dbReference type="Pfam" id="PF01694"/>
    </source>
</evidence>
<dbReference type="PANTHER" id="PTHR22936:SF69">
    <property type="entry name" value="RHOMBOID-LIKE PROTEIN"/>
    <property type="match status" value="1"/>
</dbReference>
<dbReference type="GO" id="GO:0004252">
    <property type="term" value="F:serine-type endopeptidase activity"/>
    <property type="evidence" value="ECO:0007669"/>
    <property type="project" value="InterPro"/>
</dbReference>
<dbReference type="PANTHER" id="PTHR22936">
    <property type="entry name" value="RHOMBOID-RELATED"/>
    <property type="match status" value="1"/>
</dbReference>
<comment type="function">
    <text evidence="10">Serine protease involved in intramembrane proteolysis.</text>
</comment>
<feature type="transmembrane region" description="Helical" evidence="10">
    <location>
        <begin position="131"/>
        <end position="152"/>
    </location>
</feature>
<evidence type="ECO:0000256" key="1">
    <source>
        <dbReference type="ARBA" id="ARBA00000156"/>
    </source>
</evidence>
<keyword evidence="9 10" id="KW-0472">Membrane</keyword>
<dbReference type="GO" id="GO:0006508">
    <property type="term" value="P:proteolysis"/>
    <property type="evidence" value="ECO:0007669"/>
    <property type="project" value="UniProtKB-KW"/>
</dbReference>
<keyword evidence="7 10" id="KW-0720">Serine protease</keyword>
<dbReference type="EMBL" id="LXTC01000008">
    <property type="protein sequence ID" value="OBA19103.1"/>
    <property type="molecule type" value="Genomic_DNA"/>
</dbReference>
<dbReference type="AlphaFoldDB" id="A0A1A0H5A6"/>
<keyword evidence="4 10" id="KW-0645">Protease</keyword>
<evidence type="ECO:0000313" key="13">
    <source>
        <dbReference type="Proteomes" id="UP000092555"/>
    </source>
</evidence>
<comment type="similarity">
    <text evidence="3 10">Belongs to the peptidase S54 family.</text>
</comment>
<feature type="transmembrane region" description="Helical" evidence="10">
    <location>
        <begin position="252"/>
        <end position="269"/>
    </location>
</feature>
<keyword evidence="8 10" id="KW-1133">Transmembrane helix</keyword>
<feature type="transmembrane region" description="Helical" evidence="10">
    <location>
        <begin position="226"/>
        <end position="246"/>
    </location>
</feature>
<keyword evidence="5 10" id="KW-0812">Transmembrane</keyword>
<dbReference type="SUPFAM" id="SSF144091">
    <property type="entry name" value="Rhomboid-like"/>
    <property type="match status" value="1"/>
</dbReference>
<proteinExistence type="inferred from homology"/>
<dbReference type="GO" id="GO:0016020">
    <property type="term" value="C:membrane"/>
    <property type="evidence" value="ECO:0007669"/>
    <property type="project" value="UniProtKB-SubCell"/>
</dbReference>
<comment type="caution">
    <text evidence="12">The sequence shown here is derived from an EMBL/GenBank/DDBJ whole genome shotgun (WGS) entry which is preliminary data.</text>
</comment>
<dbReference type="RefSeq" id="XP_018709638.1">
    <property type="nucleotide sequence ID" value="XM_018855278.1"/>
</dbReference>
<feature type="transmembrane region" description="Helical" evidence="10">
    <location>
        <begin position="20"/>
        <end position="40"/>
    </location>
</feature>
<dbReference type="InterPro" id="IPR035952">
    <property type="entry name" value="Rhomboid-like_sf"/>
</dbReference>
<name>A0A1A0H5A6_9ASCO</name>
<organism evidence="12 13">
    <name type="scientific">Metschnikowia bicuspidata var. bicuspidata NRRL YB-4993</name>
    <dbReference type="NCBI Taxonomy" id="869754"/>
    <lineage>
        <taxon>Eukaryota</taxon>
        <taxon>Fungi</taxon>
        <taxon>Dikarya</taxon>
        <taxon>Ascomycota</taxon>
        <taxon>Saccharomycotina</taxon>
        <taxon>Pichiomycetes</taxon>
        <taxon>Metschnikowiaceae</taxon>
        <taxon>Metschnikowia</taxon>
    </lineage>
</organism>
<evidence type="ECO:0000256" key="3">
    <source>
        <dbReference type="ARBA" id="ARBA00009045"/>
    </source>
</evidence>
<dbReference type="InterPro" id="IPR022764">
    <property type="entry name" value="Peptidase_S54_rhomboid_dom"/>
</dbReference>
<dbReference type="OrthoDB" id="2146116at2759"/>
<dbReference type="Proteomes" id="UP000092555">
    <property type="component" value="Unassembled WGS sequence"/>
</dbReference>
<sequence>NERNRRMLANRLPRFHYTKLPWFSILVTTAQVIVFIVELVKMGIWTGSPFQTKPYFNPMIGPSTYVLINMGARYVPCMHKIQGITLDTSIQFPCPNSTSTDTNVCNLNELCGLSGIPIVDNEFVPSQYYRIVLPIFLHAGILHIFFNMILQLTMGLAVERSIGWLKYSIIYIASGVAGFLLGANFSQNGVASTGASGSLFGIIAANFLLFIYCGTRNTNIYETKRYKTFILIMVLEIVVSFVLGLLPGLDNFSHIGGFCMGVLTSILLLPDPSFVYKKGVYTYDSDTTTWKSFVDNWNPICKLWDKVRWKVALWAVARITSLVLAIVYFALLTKNLKSKKQENNEETCLWCKYFNCIPVNNWCEQGEVTVTTSVVSASTAT</sequence>
<gene>
    <name evidence="12" type="ORF">METBIDRAFT_24317</name>
</gene>
<feature type="domain" description="Peptidase S54 rhomboid" evidence="11">
    <location>
        <begin position="126"/>
        <end position="269"/>
    </location>
</feature>
<feature type="non-terminal residue" evidence="12">
    <location>
        <position position="381"/>
    </location>
</feature>
<dbReference type="STRING" id="869754.A0A1A0H5A6"/>
<dbReference type="GeneID" id="30028254"/>
<evidence type="ECO:0000256" key="2">
    <source>
        <dbReference type="ARBA" id="ARBA00004141"/>
    </source>
</evidence>
<evidence type="ECO:0000256" key="9">
    <source>
        <dbReference type="ARBA" id="ARBA00023136"/>
    </source>
</evidence>
<comment type="catalytic activity">
    <reaction evidence="1 10">
        <text>Cleaves type-1 transmembrane domains using a catalytic dyad composed of serine and histidine that are contributed by different transmembrane domains.</text>
        <dbReference type="EC" id="3.4.21.105"/>
    </reaction>
</comment>
<feature type="transmembrane region" description="Helical" evidence="10">
    <location>
        <begin position="195"/>
        <end position="214"/>
    </location>
</feature>
<comment type="subcellular location">
    <subcellularLocation>
        <location evidence="2 10">Membrane</location>
        <topology evidence="2 10">Multi-pass membrane protein</topology>
    </subcellularLocation>
</comment>
<evidence type="ECO:0000256" key="7">
    <source>
        <dbReference type="ARBA" id="ARBA00022825"/>
    </source>
</evidence>
<evidence type="ECO:0000313" key="12">
    <source>
        <dbReference type="EMBL" id="OBA19103.1"/>
    </source>
</evidence>
<protein>
    <recommendedName>
        <fullName evidence="10">Rhomboid-type serine protease</fullName>
        <ecNumber evidence="10">3.4.21.105</ecNumber>
    </recommendedName>
</protein>
<feature type="transmembrane region" description="Helical" evidence="10">
    <location>
        <begin position="311"/>
        <end position="331"/>
    </location>
</feature>
<evidence type="ECO:0000256" key="10">
    <source>
        <dbReference type="RuleBase" id="RU362115"/>
    </source>
</evidence>
<evidence type="ECO:0000256" key="8">
    <source>
        <dbReference type="ARBA" id="ARBA00022989"/>
    </source>
</evidence>
<keyword evidence="13" id="KW-1185">Reference proteome</keyword>
<evidence type="ECO:0000256" key="4">
    <source>
        <dbReference type="ARBA" id="ARBA00022670"/>
    </source>
</evidence>
<keyword evidence="6 10" id="KW-0378">Hydrolase</keyword>
<dbReference type="Pfam" id="PF01694">
    <property type="entry name" value="Rhomboid"/>
    <property type="match status" value="1"/>
</dbReference>
<accession>A0A1A0H5A6</accession>
<feature type="transmembrane region" description="Helical" evidence="10">
    <location>
        <begin position="164"/>
        <end position="183"/>
    </location>
</feature>
<evidence type="ECO:0000256" key="6">
    <source>
        <dbReference type="ARBA" id="ARBA00022801"/>
    </source>
</evidence>
<dbReference type="EC" id="3.4.21.105" evidence="10"/>